<evidence type="ECO:0000313" key="2">
    <source>
        <dbReference type="EMBL" id="OGK36845.1"/>
    </source>
</evidence>
<feature type="domain" description="HD" evidence="1">
    <location>
        <begin position="39"/>
        <end position="158"/>
    </location>
</feature>
<accession>A0A1F7I0D8</accession>
<dbReference type="Proteomes" id="UP000176803">
    <property type="component" value="Unassembled WGS sequence"/>
</dbReference>
<evidence type="ECO:0000313" key="3">
    <source>
        <dbReference type="Proteomes" id="UP000176803"/>
    </source>
</evidence>
<dbReference type="Gene3D" id="1.10.3210.10">
    <property type="entry name" value="Hypothetical protein af1432"/>
    <property type="match status" value="1"/>
</dbReference>
<dbReference type="EMBL" id="MGAC01000051">
    <property type="protein sequence ID" value="OGK36845.1"/>
    <property type="molecule type" value="Genomic_DNA"/>
</dbReference>
<comment type="caution">
    <text evidence="2">The sequence shown here is derived from an EMBL/GenBank/DDBJ whole genome shotgun (WGS) entry which is preliminary data.</text>
</comment>
<gene>
    <name evidence="2" type="ORF">A3F03_00660</name>
</gene>
<dbReference type="AlphaFoldDB" id="A0A1F7I0D8"/>
<name>A0A1F7I0D8_9BACT</name>
<protein>
    <recommendedName>
        <fullName evidence="1">HD domain-containing protein</fullName>
    </recommendedName>
</protein>
<sequence length="247" mass="28459">MTDLEKSPNYRPPVSDSIRAEYERGLAKILRWENGFLPTSKKESDLDHVRDMLLILEDIQQRFMHIPNEVNFTTVSHMIYIHDAGEILAGDLAHTHPYYTDLKPKVKKREIAAFRLLSKSLEDEATKTIARDLYRRVHGKSPDDKEARLTDFIDKAQAVRFGLINVFPAKNLKTSEKRKMQLNHAMTTILKPADGLVRSLESPYSRIEAIELIEEELGNFLAQGYKKHEIQPYFDLFSTFPTNSVGK</sequence>
<dbReference type="Pfam" id="PF13023">
    <property type="entry name" value="HD_3"/>
    <property type="match status" value="1"/>
</dbReference>
<dbReference type="SUPFAM" id="SSF109604">
    <property type="entry name" value="HD-domain/PDEase-like"/>
    <property type="match status" value="1"/>
</dbReference>
<dbReference type="InterPro" id="IPR006674">
    <property type="entry name" value="HD_domain"/>
</dbReference>
<evidence type="ECO:0000259" key="1">
    <source>
        <dbReference type="Pfam" id="PF13023"/>
    </source>
</evidence>
<proteinExistence type="predicted"/>
<reference evidence="2 3" key="1">
    <citation type="journal article" date="2016" name="Nat. Commun.">
        <title>Thousands of microbial genomes shed light on interconnected biogeochemical processes in an aquifer system.</title>
        <authorList>
            <person name="Anantharaman K."/>
            <person name="Brown C.T."/>
            <person name="Hug L.A."/>
            <person name="Sharon I."/>
            <person name="Castelle C.J."/>
            <person name="Probst A.J."/>
            <person name="Thomas B.C."/>
            <person name="Singh A."/>
            <person name="Wilkins M.J."/>
            <person name="Karaoz U."/>
            <person name="Brodie E.L."/>
            <person name="Williams K.H."/>
            <person name="Hubbard S.S."/>
            <person name="Banfield J.F."/>
        </authorList>
    </citation>
    <scope>NUCLEOTIDE SEQUENCE [LARGE SCALE GENOMIC DNA]</scope>
</reference>
<organism evidence="2 3">
    <name type="scientific">Candidatus Roizmanbacteria bacterium RIFCSPHIGHO2_12_FULL_41_11</name>
    <dbReference type="NCBI Taxonomy" id="1802052"/>
    <lineage>
        <taxon>Bacteria</taxon>
        <taxon>Candidatus Roizmaniibacteriota</taxon>
    </lineage>
</organism>